<evidence type="ECO:0000313" key="4">
    <source>
        <dbReference type="Proteomes" id="UP000230731"/>
    </source>
</evidence>
<sequence length="187" mass="20491">MALAFITTNQYKFREASAVLQSLGIGLDHVDMTYAESHDLGLEKIARASAERLASELDREVVTEDTGLFFTAFDGFPGALPKFVFNTLGYVGIFKLLAGESREAYFKSVAAYAKPGQPARLFEGIMRGTITEEVQNKDADVMPYDRIFIPRGKAITISAMTLAEKNALSQRAAAFKKLGIYVSSITT</sequence>
<dbReference type="Proteomes" id="UP000230731">
    <property type="component" value="Unassembled WGS sequence"/>
</dbReference>
<dbReference type="AlphaFoldDB" id="A0A2M6WY71"/>
<keyword evidence="2" id="KW-0378">Hydrolase</keyword>
<evidence type="ECO:0000313" key="3">
    <source>
        <dbReference type="EMBL" id="PIT97713.1"/>
    </source>
</evidence>
<dbReference type="GO" id="GO:0047429">
    <property type="term" value="F:nucleoside triphosphate diphosphatase activity"/>
    <property type="evidence" value="ECO:0007669"/>
    <property type="project" value="InterPro"/>
</dbReference>
<proteinExistence type="inferred from homology"/>
<dbReference type="Pfam" id="PF01725">
    <property type="entry name" value="Ham1p_like"/>
    <property type="match status" value="1"/>
</dbReference>
<comment type="similarity">
    <text evidence="1">Belongs to the HAM1 NTPase family.</text>
</comment>
<name>A0A2M6WY71_9BACT</name>
<dbReference type="CDD" id="cd00515">
    <property type="entry name" value="HAM1"/>
    <property type="match status" value="1"/>
</dbReference>
<reference evidence="4" key="1">
    <citation type="submission" date="2017-09" db="EMBL/GenBank/DDBJ databases">
        <title>Depth-based differentiation of microbial function through sediment-hosted aquifers and enrichment of novel symbionts in the deep terrestrial subsurface.</title>
        <authorList>
            <person name="Probst A.J."/>
            <person name="Ladd B."/>
            <person name="Jarett J.K."/>
            <person name="Geller-Mcgrath D.E."/>
            <person name="Sieber C.M.K."/>
            <person name="Emerson J.B."/>
            <person name="Anantharaman K."/>
            <person name="Thomas B.C."/>
            <person name="Malmstrom R."/>
            <person name="Stieglmeier M."/>
            <person name="Klingl A."/>
            <person name="Woyke T."/>
            <person name="Ryan C.M."/>
            <person name="Banfield J.F."/>
        </authorList>
    </citation>
    <scope>NUCLEOTIDE SEQUENCE [LARGE SCALE GENOMIC DNA]</scope>
</reference>
<protein>
    <submittedName>
        <fullName evidence="3">Non-canonical purine NTP pyrophosphatase</fullName>
    </submittedName>
</protein>
<dbReference type="Gene3D" id="3.90.950.10">
    <property type="match status" value="1"/>
</dbReference>
<dbReference type="EMBL" id="PEZP01000049">
    <property type="protein sequence ID" value="PIT97713.1"/>
    <property type="molecule type" value="Genomic_DNA"/>
</dbReference>
<evidence type="ECO:0000256" key="2">
    <source>
        <dbReference type="ARBA" id="ARBA00022801"/>
    </source>
</evidence>
<gene>
    <name evidence="3" type="ORF">COT71_04490</name>
</gene>
<organism evidence="3 4">
    <name type="scientific">Candidatus Andersenbacteria bacterium CG10_big_fil_rev_8_21_14_0_10_54_11</name>
    <dbReference type="NCBI Taxonomy" id="1974485"/>
    <lineage>
        <taxon>Bacteria</taxon>
        <taxon>Candidatus Anderseniibacteriota</taxon>
    </lineage>
</organism>
<dbReference type="InterPro" id="IPR002637">
    <property type="entry name" value="RdgB/HAM1"/>
</dbReference>
<dbReference type="PANTHER" id="PTHR11067">
    <property type="entry name" value="INOSINE TRIPHOSPHATE PYROPHOSPHATASE/HAM1 PROTEIN"/>
    <property type="match status" value="1"/>
</dbReference>
<comment type="caution">
    <text evidence="3">The sequence shown here is derived from an EMBL/GenBank/DDBJ whole genome shotgun (WGS) entry which is preliminary data.</text>
</comment>
<dbReference type="SUPFAM" id="SSF52972">
    <property type="entry name" value="ITPase-like"/>
    <property type="match status" value="1"/>
</dbReference>
<accession>A0A2M6WY71</accession>
<dbReference type="PANTHER" id="PTHR11067:SF9">
    <property type="entry name" value="INOSINE TRIPHOSPHATE PYROPHOSPHATASE"/>
    <property type="match status" value="1"/>
</dbReference>
<dbReference type="InterPro" id="IPR029001">
    <property type="entry name" value="ITPase-like_fam"/>
</dbReference>
<evidence type="ECO:0000256" key="1">
    <source>
        <dbReference type="ARBA" id="ARBA00008023"/>
    </source>
</evidence>
<dbReference type="GO" id="GO:0009143">
    <property type="term" value="P:nucleoside triphosphate catabolic process"/>
    <property type="evidence" value="ECO:0007669"/>
    <property type="project" value="InterPro"/>
</dbReference>
<dbReference type="GO" id="GO:0005737">
    <property type="term" value="C:cytoplasm"/>
    <property type="evidence" value="ECO:0007669"/>
    <property type="project" value="TreeGrafter"/>
</dbReference>